<dbReference type="GO" id="GO:0016491">
    <property type="term" value="F:oxidoreductase activity"/>
    <property type="evidence" value="ECO:0007669"/>
    <property type="project" value="InterPro"/>
</dbReference>
<comment type="caution">
    <text evidence="2">The sequence shown here is derived from an EMBL/GenBank/DDBJ whole genome shotgun (WGS) entry which is preliminary data.</text>
</comment>
<evidence type="ECO:0000313" key="2">
    <source>
        <dbReference type="EMBL" id="KAK6221628.1"/>
    </source>
</evidence>
<accession>A0AAV9THF1</accession>
<dbReference type="InterPro" id="IPR029039">
    <property type="entry name" value="Flavoprotein-like_sf"/>
</dbReference>
<dbReference type="PANTHER" id="PTHR30543">
    <property type="entry name" value="CHROMATE REDUCTASE"/>
    <property type="match status" value="1"/>
</dbReference>
<keyword evidence="3" id="KW-1185">Reference proteome</keyword>
<organism evidence="2 3">
    <name type="scientific">Colletotrichum tabaci</name>
    <dbReference type="NCBI Taxonomy" id="1209068"/>
    <lineage>
        <taxon>Eukaryota</taxon>
        <taxon>Fungi</taxon>
        <taxon>Dikarya</taxon>
        <taxon>Ascomycota</taxon>
        <taxon>Pezizomycotina</taxon>
        <taxon>Sordariomycetes</taxon>
        <taxon>Hypocreomycetidae</taxon>
        <taxon>Glomerellales</taxon>
        <taxon>Glomerellaceae</taxon>
        <taxon>Colletotrichum</taxon>
        <taxon>Colletotrichum destructivum species complex</taxon>
    </lineage>
</organism>
<dbReference type="InterPro" id="IPR050712">
    <property type="entry name" value="NAD(P)H-dep_reductase"/>
</dbReference>
<reference evidence="2 3" key="1">
    <citation type="submission" date="2023-04" db="EMBL/GenBank/DDBJ databases">
        <title>Colletotrichum tabacum stain YC1 causing leaf anthracnose on Nicotiana tabacum(L.) cv.</title>
        <authorList>
            <person name="Ji Z."/>
            <person name="Wang M."/>
            <person name="Zhang J."/>
            <person name="Wang N."/>
            <person name="Zhou Z."/>
        </authorList>
    </citation>
    <scope>NUCLEOTIDE SEQUENCE [LARGE SCALE GENOMIC DNA]</scope>
    <source>
        <strain evidence="2 3">YC1</strain>
    </source>
</reference>
<evidence type="ECO:0000313" key="3">
    <source>
        <dbReference type="Proteomes" id="UP001327957"/>
    </source>
</evidence>
<dbReference type="EMBL" id="JASAOK010000020">
    <property type="protein sequence ID" value="KAK6221628.1"/>
    <property type="molecule type" value="Genomic_DNA"/>
</dbReference>
<evidence type="ECO:0000259" key="1">
    <source>
        <dbReference type="Pfam" id="PF03358"/>
    </source>
</evidence>
<dbReference type="AlphaFoldDB" id="A0AAV9THF1"/>
<dbReference type="Gene3D" id="3.40.50.360">
    <property type="match status" value="1"/>
</dbReference>
<dbReference type="InterPro" id="IPR005025">
    <property type="entry name" value="FMN_Rdtase-like_dom"/>
</dbReference>
<dbReference type="Pfam" id="PF03358">
    <property type="entry name" value="FMN_red"/>
    <property type="match status" value="1"/>
</dbReference>
<name>A0AAV9THF1_9PEZI</name>
<proteinExistence type="predicted"/>
<dbReference type="GO" id="GO:0005829">
    <property type="term" value="C:cytosol"/>
    <property type="evidence" value="ECO:0007669"/>
    <property type="project" value="TreeGrafter"/>
</dbReference>
<gene>
    <name evidence="2" type="ORF">QIS74_04500</name>
</gene>
<sequence>MATSTKNIAVIIGSTRVNRIGDQVSEFIRAVLSSEQVGIPVALNLVDIKAFNLPLFDEAVMPATVPAQAQFANKHSIKWNAEIEKYDAYVFVTPEYNFGVPGATKNAIDYLYHAWIGKPVLIVSYGIMGGKSASESLKTTLEGMRLQVVEPRPAFEFPERNAEQHNMSPGLMGAMGGRLVDSVVADWKTKTDELLSGYNNLIQKLQ</sequence>
<dbReference type="Proteomes" id="UP001327957">
    <property type="component" value="Unassembled WGS sequence"/>
</dbReference>
<protein>
    <recommendedName>
        <fullName evidence="1">NADPH-dependent FMN reductase-like domain-containing protein</fullName>
    </recommendedName>
</protein>
<dbReference type="GO" id="GO:0010181">
    <property type="term" value="F:FMN binding"/>
    <property type="evidence" value="ECO:0007669"/>
    <property type="project" value="TreeGrafter"/>
</dbReference>
<dbReference type="SUPFAM" id="SSF52218">
    <property type="entry name" value="Flavoproteins"/>
    <property type="match status" value="1"/>
</dbReference>
<feature type="domain" description="NADPH-dependent FMN reductase-like" evidence="1">
    <location>
        <begin position="7"/>
        <end position="151"/>
    </location>
</feature>
<dbReference type="PANTHER" id="PTHR30543:SF21">
    <property type="entry name" value="NAD(P)H-DEPENDENT FMN REDUCTASE LOT6"/>
    <property type="match status" value="1"/>
</dbReference>